<organism evidence="2 3">
    <name type="scientific">Clunio marinus</name>
    <dbReference type="NCBI Taxonomy" id="568069"/>
    <lineage>
        <taxon>Eukaryota</taxon>
        <taxon>Metazoa</taxon>
        <taxon>Ecdysozoa</taxon>
        <taxon>Arthropoda</taxon>
        <taxon>Hexapoda</taxon>
        <taxon>Insecta</taxon>
        <taxon>Pterygota</taxon>
        <taxon>Neoptera</taxon>
        <taxon>Endopterygota</taxon>
        <taxon>Diptera</taxon>
        <taxon>Nematocera</taxon>
        <taxon>Chironomoidea</taxon>
        <taxon>Chironomidae</taxon>
        <taxon>Clunio</taxon>
    </lineage>
</organism>
<dbReference type="Proteomes" id="UP000183832">
    <property type="component" value="Unassembled WGS sequence"/>
</dbReference>
<reference evidence="2 3" key="1">
    <citation type="submission" date="2015-04" db="EMBL/GenBank/DDBJ databases">
        <authorList>
            <person name="Syromyatnikov M.Y."/>
            <person name="Popov V.N."/>
        </authorList>
    </citation>
    <scope>NUCLEOTIDE SEQUENCE [LARGE SCALE GENOMIC DNA]</scope>
</reference>
<dbReference type="AlphaFoldDB" id="A0A1J1HFB7"/>
<evidence type="ECO:0000313" key="3">
    <source>
        <dbReference type="Proteomes" id="UP000183832"/>
    </source>
</evidence>
<proteinExistence type="predicted"/>
<name>A0A1J1HFB7_9DIPT</name>
<keyword evidence="1" id="KW-0472">Membrane</keyword>
<keyword evidence="1" id="KW-0812">Transmembrane</keyword>
<gene>
    <name evidence="2" type="ORF">CLUMA_CG000513</name>
</gene>
<feature type="transmembrane region" description="Helical" evidence="1">
    <location>
        <begin position="20"/>
        <end position="41"/>
    </location>
</feature>
<dbReference type="EMBL" id="CVRI01000002">
    <property type="protein sequence ID" value="CRK86680.1"/>
    <property type="molecule type" value="Genomic_DNA"/>
</dbReference>
<evidence type="ECO:0000313" key="2">
    <source>
        <dbReference type="EMBL" id="CRK86680.1"/>
    </source>
</evidence>
<sequence>MTLLRRDKMVVQRVSMQTAMTLFFSRPFLFVFSGIIFTLVIKREREKQMKSYKVKKTAVSEKCE</sequence>
<accession>A0A1J1HFB7</accession>
<evidence type="ECO:0000256" key="1">
    <source>
        <dbReference type="SAM" id="Phobius"/>
    </source>
</evidence>
<keyword evidence="3" id="KW-1185">Reference proteome</keyword>
<protein>
    <submittedName>
        <fullName evidence="2">CLUMA_CG000513, isoform A</fullName>
    </submittedName>
</protein>
<keyword evidence="1" id="KW-1133">Transmembrane helix</keyword>